<dbReference type="EMBL" id="SLWF01000045">
    <property type="protein sequence ID" value="TCN77666.1"/>
    <property type="molecule type" value="Genomic_DNA"/>
</dbReference>
<dbReference type="Pfam" id="PF10974">
    <property type="entry name" value="DUF2804"/>
    <property type="match status" value="1"/>
</dbReference>
<dbReference type="PANTHER" id="PTHR35868:SF4">
    <property type="entry name" value="DUF2804 DOMAIN-CONTAINING PROTEIN"/>
    <property type="match status" value="1"/>
</dbReference>
<organism evidence="1 2">
    <name type="scientific">Shewanella fodinae</name>
    <dbReference type="NCBI Taxonomy" id="552357"/>
    <lineage>
        <taxon>Bacteria</taxon>
        <taxon>Pseudomonadati</taxon>
        <taxon>Pseudomonadota</taxon>
        <taxon>Gammaproteobacteria</taxon>
        <taxon>Alteromonadales</taxon>
        <taxon>Shewanellaceae</taxon>
        <taxon>Shewanella</taxon>
    </lineage>
</organism>
<reference evidence="1 2" key="1">
    <citation type="submission" date="2019-03" db="EMBL/GenBank/DDBJ databases">
        <title>Freshwater and sediment microbial communities from various areas in North America, analyzing microbe dynamics in response to fracking.</title>
        <authorList>
            <person name="Lamendella R."/>
        </authorList>
    </citation>
    <scope>NUCLEOTIDE SEQUENCE [LARGE SCALE GENOMIC DNA]</scope>
    <source>
        <strain evidence="1 2">74A</strain>
    </source>
</reference>
<proteinExistence type="predicted"/>
<dbReference type="AlphaFoldDB" id="A0A4V2RRL5"/>
<dbReference type="PANTHER" id="PTHR35868">
    <property type="entry name" value="DUF2804 DOMAIN-CONTAINING PROTEIN-RELATED"/>
    <property type="match status" value="1"/>
</dbReference>
<protein>
    <submittedName>
        <fullName evidence="1">Uncharacterized protein DUF2804</fullName>
    </submittedName>
</protein>
<dbReference type="Proteomes" id="UP000294832">
    <property type="component" value="Unassembled WGS sequence"/>
</dbReference>
<keyword evidence="2" id="KW-1185">Reference proteome</keyword>
<comment type="caution">
    <text evidence="1">The sequence shown here is derived from an EMBL/GenBank/DDBJ whole genome shotgun (WGS) entry which is preliminary data.</text>
</comment>
<gene>
    <name evidence="1" type="ORF">EDC91_14513</name>
</gene>
<sequence length="353" mass="40273">MWSEDITPVKNPASGVFTREAPQSLVMGGMPVFGHFDGMVKTLGLEQFHLTDELDKPLPHWQQRLHFKQQEFISIHSSRYLLGVGLTDIGYSNSGYCYLFDQISGKLFQQRWQYPIALKRHLAYSPWQGTSNGKGIVIKREQGQWQLILRLSLQHVDINAELTLTPGALSLPMTLCCPSGYNGWSYAQQHSGLKLSGQLAINHEPQPLSRARGGYGFWAGYTAGQSHWRWVCINGDYASAPLALNLASGINDTGSCQNVLWQDGARHLLTPVHFNIDDRPGREGRWRIWSEREELDLWFTPTGHFQLRQRGLRHRMLRRHYHGMFEGWVRDGTGQQQSVKQQPGIAEDFFASW</sequence>
<evidence type="ECO:0000313" key="2">
    <source>
        <dbReference type="Proteomes" id="UP000294832"/>
    </source>
</evidence>
<evidence type="ECO:0000313" key="1">
    <source>
        <dbReference type="EMBL" id="TCN77666.1"/>
    </source>
</evidence>
<name>A0A4V2RRL5_9GAMM</name>
<dbReference type="InterPro" id="IPR021243">
    <property type="entry name" value="DUF2804"/>
</dbReference>
<accession>A0A4V2RRL5</accession>